<feature type="chain" id="PRO_5008386673" description="DUF3613 domain-containing protein" evidence="1">
    <location>
        <begin position="18"/>
        <end position="84"/>
    </location>
</feature>
<dbReference type="AlphaFoldDB" id="A0A1A9F2Z5"/>
<accession>A0A1A9F2Z5</accession>
<reference evidence="3" key="1">
    <citation type="submission" date="2016-05" db="EMBL/GenBank/DDBJ databases">
        <authorList>
            <person name="Baek K."/>
            <person name="Yang S.-J."/>
        </authorList>
    </citation>
    <scope>NUCLEOTIDE SEQUENCE [LARGE SCALE GENOMIC DNA]</scope>
    <source>
        <strain evidence="3">ST58-10</strain>
    </source>
</reference>
<feature type="signal peptide" evidence="1">
    <location>
        <begin position="1"/>
        <end position="17"/>
    </location>
</feature>
<evidence type="ECO:0000313" key="3">
    <source>
        <dbReference type="Proteomes" id="UP000078070"/>
    </source>
</evidence>
<proteinExistence type="predicted"/>
<keyword evidence="3" id="KW-1185">Reference proteome</keyword>
<dbReference type="RefSeq" id="WP_067386137.1">
    <property type="nucleotide sequence ID" value="NZ_CP015839.1"/>
</dbReference>
<dbReference type="KEGG" id="mars:A8C75_20045"/>
<keyword evidence="1" id="KW-0732">Signal</keyword>
<protein>
    <recommendedName>
        <fullName evidence="4">DUF3613 domain-containing protein</fullName>
    </recommendedName>
</protein>
<dbReference type="Proteomes" id="UP000078070">
    <property type="component" value="Chromosome"/>
</dbReference>
<dbReference type="EMBL" id="CP015839">
    <property type="protein sequence ID" value="ANG64535.1"/>
    <property type="molecule type" value="Genomic_DNA"/>
</dbReference>
<dbReference type="STRING" id="1821621.A8C75_20045"/>
<name>A0A1A9F2Z5_9GAMM</name>
<dbReference type="InterPro" id="IPR022053">
    <property type="entry name" value="DUF3613"/>
</dbReference>
<evidence type="ECO:0008006" key="4">
    <source>
        <dbReference type="Google" id="ProtNLM"/>
    </source>
</evidence>
<gene>
    <name evidence="2" type="ORF">A8C75_20045</name>
</gene>
<reference evidence="2 3" key="2">
    <citation type="journal article" date="2018" name="Int. J. Syst. Evol. Microbiol.">
        <title>Marinobacterium aestuarii sp. nov., a benzene-degrading marine bacterium isolated from estuary sediment.</title>
        <authorList>
            <person name="Bae S.S."/>
            <person name="Jung J."/>
            <person name="Chung D."/>
            <person name="Baek K."/>
        </authorList>
    </citation>
    <scope>NUCLEOTIDE SEQUENCE [LARGE SCALE GENOMIC DNA]</scope>
    <source>
        <strain evidence="2 3">ST58-10</strain>
    </source>
</reference>
<evidence type="ECO:0000256" key="1">
    <source>
        <dbReference type="SAM" id="SignalP"/>
    </source>
</evidence>
<organism evidence="2 3">
    <name type="scientific">Marinobacterium aestuarii</name>
    <dbReference type="NCBI Taxonomy" id="1821621"/>
    <lineage>
        <taxon>Bacteria</taxon>
        <taxon>Pseudomonadati</taxon>
        <taxon>Pseudomonadota</taxon>
        <taxon>Gammaproteobacteria</taxon>
        <taxon>Oceanospirillales</taxon>
        <taxon>Oceanospirillaceae</taxon>
        <taxon>Marinobacterium</taxon>
    </lineage>
</organism>
<dbReference type="Pfam" id="PF12266">
    <property type="entry name" value="DUF3613"/>
    <property type="match status" value="1"/>
</dbReference>
<sequence length="84" mass="9329">MNKVLILTLLLSGVAVAQEQEADLQGEVGSLTRHWLELQRSGQMATTQPDRLTPAAAQKVTERMVESFSHPIPEYFAEDSFGEK</sequence>
<evidence type="ECO:0000313" key="2">
    <source>
        <dbReference type="EMBL" id="ANG64535.1"/>
    </source>
</evidence>
<dbReference type="OrthoDB" id="7068897at2"/>